<evidence type="ECO:0000256" key="1">
    <source>
        <dbReference type="ARBA" id="ARBA00022490"/>
    </source>
</evidence>
<accession>A0A381QPV1</accession>
<dbReference type="SUPFAM" id="SSF116842">
    <property type="entry name" value="XseB-like"/>
    <property type="match status" value="1"/>
</dbReference>
<protein>
    <submittedName>
        <fullName evidence="4">Uncharacterized protein</fullName>
    </submittedName>
</protein>
<keyword evidence="2" id="KW-0540">Nuclease</keyword>
<dbReference type="Pfam" id="PF02609">
    <property type="entry name" value="Exonuc_VII_S"/>
    <property type="match status" value="1"/>
</dbReference>
<sequence>MPGYADALDELQQILATLESETTDVDQLADRVQRADVLIRHCRSRLDDARLRVEQVVAALDPDPDGS</sequence>
<dbReference type="NCBIfam" id="TIGR01280">
    <property type="entry name" value="xseB"/>
    <property type="match status" value="1"/>
</dbReference>
<proteinExistence type="predicted"/>
<keyword evidence="3" id="KW-0378">Hydrolase</keyword>
<evidence type="ECO:0000256" key="2">
    <source>
        <dbReference type="ARBA" id="ARBA00022722"/>
    </source>
</evidence>
<name>A0A381QPV1_9ZZZZ</name>
<dbReference type="Gene3D" id="1.10.287.1040">
    <property type="entry name" value="Exonuclease VII, small subunit"/>
    <property type="match status" value="1"/>
</dbReference>
<dbReference type="AlphaFoldDB" id="A0A381QPV1"/>
<gene>
    <name evidence="4" type="ORF">METZ01_LOCUS34260</name>
</gene>
<keyword evidence="1" id="KW-0963">Cytoplasm</keyword>
<organism evidence="4">
    <name type="scientific">marine metagenome</name>
    <dbReference type="NCBI Taxonomy" id="408172"/>
    <lineage>
        <taxon>unclassified sequences</taxon>
        <taxon>metagenomes</taxon>
        <taxon>ecological metagenomes</taxon>
    </lineage>
</organism>
<dbReference type="InterPro" id="IPR037004">
    <property type="entry name" value="Exonuc_VII_ssu_sf"/>
</dbReference>
<evidence type="ECO:0000256" key="3">
    <source>
        <dbReference type="ARBA" id="ARBA00022801"/>
    </source>
</evidence>
<dbReference type="EMBL" id="UINC01001467">
    <property type="protein sequence ID" value="SUZ81406.1"/>
    <property type="molecule type" value="Genomic_DNA"/>
</dbReference>
<reference evidence="4" key="1">
    <citation type="submission" date="2018-05" db="EMBL/GenBank/DDBJ databases">
        <authorList>
            <person name="Lanie J.A."/>
            <person name="Ng W.-L."/>
            <person name="Kazmierczak K.M."/>
            <person name="Andrzejewski T.M."/>
            <person name="Davidsen T.M."/>
            <person name="Wayne K.J."/>
            <person name="Tettelin H."/>
            <person name="Glass J.I."/>
            <person name="Rusch D."/>
            <person name="Podicherti R."/>
            <person name="Tsui H.-C.T."/>
            <person name="Winkler M.E."/>
        </authorList>
    </citation>
    <scope>NUCLEOTIDE SEQUENCE</scope>
</reference>
<dbReference type="InterPro" id="IPR003761">
    <property type="entry name" value="Exonuc_VII_S"/>
</dbReference>
<dbReference type="GO" id="GO:0006308">
    <property type="term" value="P:DNA catabolic process"/>
    <property type="evidence" value="ECO:0007669"/>
    <property type="project" value="InterPro"/>
</dbReference>
<dbReference type="GO" id="GO:0009318">
    <property type="term" value="C:exodeoxyribonuclease VII complex"/>
    <property type="evidence" value="ECO:0007669"/>
    <property type="project" value="InterPro"/>
</dbReference>
<evidence type="ECO:0000313" key="4">
    <source>
        <dbReference type="EMBL" id="SUZ81406.1"/>
    </source>
</evidence>
<dbReference type="GO" id="GO:0008855">
    <property type="term" value="F:exodeoxyribonuclease VII activity"/>
    <property type="evidence" value="ECO:0007669"/>
    <property type="project" value="InterPro"/>
</dbReference>